<dbReference type="InterPro" id="IPR009057">
    <property type="entry name" value="Homeodomain-like_sf"/>
</dbReference>
<dbReference type="CDD" id="cd00167">
    <property type="entry name" value="SANT"/>
    <property type="match status" value="1"/>
</dbReference>
<comment type="caution">
    <text evidence="4">The sequence shown here is derived from an EMBL/GenBank/DDBJ whole genome shotgun (WGS) entry which is preliminary data.</text>
</comment>
<evidence type="ECO:0000313" key="5">
    <source>
        <dbReference type="Proteomes" id="UP001443914"/>
    </source>
</evidence>
<dbReference type="InterPro" id="IPR001005">
    <property type="entry name" value="SANT/Myb"/>
</dbReference>
<feature type="compositionally biased region" description="Polar residues" evidence="2">
    <location>
        <begin position="125"/>
        <end position="137"/>
    </location>
</feature>
<dbReference type="InterPro" id="IPR017884">
    <property type="entry name" value="SANT_dom"/>
</dbReference>
<name>A0AAW1I4T5_SAPOF</name>
<sequence>MPPWDRMGDSFRFPKRRYEYAFHHRHNSNIVGGGGGGGGRWRESASYSPFATEFRSPPGHGKQGGWHLYQEDSPPRGYPAPRFGDGSLDDNCFRPSGPQGDGRFRRFDRDNRNGFGYRKRRGRSWKNNGPANTSGRSPSMDDQRSVGDSPVRPSRPYCDPSARFHSKDQTDNSLKTIDSGIMTSRSSGFGRSCSSKSTRGESIGVKDDFAPKSVTPIKFSFGDFVPCAPSPSPPEETASRKKPRLSWDDGLAKYEKKKVGGADVDVIKIESKALYDNLEPTHLFTLNLVDKSPKITGLSGCSSPATPLSFACSSSPGLEEKTYENTTDGDSNNFSMSSKPLSVNHTEETQFGLDKLELNSITNLRRLNELLQVDDRFSMDSGYMRSSASNKLLLWKNDISKSIELTETEIDLLENKLNLLEEDSCQGILGLGLSKSSPTDFFTCDDIKTTEVIKDCSAAPVVAHQGVCDVKEFNIGVCDIILASNKETASKASGVLTNLLPRVKNSNIVDSMNAFRLSCLPPDARIKKKFSRRQRLLRFKERVISLKYRALYYLWKEDLRLLSLRHGTKPQKKLDATSRTMHNGIQKHRQPIRSRFALPARRPSLVLSTEILNCIGKLLSDSKVKIYRSSLQIPAMILDEKEKVSSRFVSTNGIVEDPCAVEKERALFNPWTIKETEIFMEKLATFGKDFRKIASFLRHKTIADCIEFYYKNQKSESFEKTKKLVVEKQAKPLSSDICMLKSEKKWGRALNSKFKPRGSRHVADDPTDGDHERKPEKVGSSARRPLTPKNVVDDGGTCSEESCGEVDPVDWTNNERFLFLRAFSSFGKDFVTISRLVRTKTRDQCKGFYSKARKCLDHDTLHQESCLSGLFESNDTHGSGSIVEDGCVVETVSIGSSADSDFRTDEYLPHTSQDSTSDGICCQLDCEDTDMEPEVVCPKGNLSDFSDLGHGEVVDVASTDGITVLSTQDNSESFSEATCESSEPLVCLKSVPVAEMNDDITLKSESKSKARLHPRAFYQEMQSFCV</sequence>
<dbReference type="PANTHER" id="PTHR47340">
    <property type="entry name" value="DUPLICATED HOMEODOMAIN-LIKE SUPERFAMILY PROTEIN"/>
    <property type="match status" value="1"/>
</dbReference>
<feature type="compositionally biased region" description="Basic and acidic residues" evidence="2">
    <location>
        <begin position="102"/>
        <end position="112"/>
    </location>
</feature>
<keyword evidence="5" id="KW-1185">Reference proteome</keyword>
<feature type="compositionally biased region" description="Low complexity" evidence="2">
    <location>
        <begin position="184"/>
        <end position="197"/>
    </location>
</feature>
<dbReference type="Gene3D" id="1.20.58.1880">
    <property type="match status" value="1"/>
</dbReference>
<dbReference type="Gene3D" id="1.10.10.60">
    <property type="entry name" value="Homeodomain-like"/>
    <property type="match status" value="1"/>
</dbReference>
<feature type="domain" description="SANT" evidence="3">
    <location>
        <begin position="666"/>
        <end position="717"/>
    </location>
</feature>
<dbReference type="EMBL" id="JBDFQZ010000010">
    <property type="protein sequence ID" value="KAK9684011.1"/>
    <property type="molecule type" value="Genomic_DNA"/>
</dbReference>
<evidence type="ECO:0000313" key="4">
    <source>
        <dbReference type="EMBL" id="KAK9684011.1"/>
    </source>
</evidence>
<dbReference type="PANTHER" id="PTHR47340:SF1">
    <property type="entry name" value="DUPLICATED HOMEODOMAIN-LIKE SUPERFAMILY PROTEIN"/>
    <property type="match status" value="1"/>
</dbReference>
<keyword evidence="1" id="KW-0175">Coiled coil</keyword>
<organism evidence="4 5">
    <name type="scientific">Saponaria officinalis</name>
    <name type="common">Common soapwort</name>
    <name type="synonym">Lychnis saponaria</name>
    <dbReference type="NCBI Taxonomy" id="3572"/>
    <lineage>
        <taxon>Eukaryota</taxon>
        <taxon>Viridiplantae</taxon>
        <taxon>Streptophyta</taxon>
        <taxon>Embryophyta</taxon>
        <taxon>Tracheophyta</taxon>
        <taxon>Spermatophyta</taxon>
        <taxon>Magnoliopsida</taxon>
        <taxon>eudicotyledons</taxon>
        <taxon>Gunneridae</taxon>
        <taxon>Pentapetalae</taxon>
        <taxon>Caryophyllales</taxon>
        <taxon>Caryophyllaceae</taxon>
        <taxon>Caryophylleae</taxon>
        <taxon>Saponaria</taxon>
    </lineage>
</organism>
<reference evidence="4" key="1">
    <citation type="submission" date="2024-03" db="EMBL/GenBank/DDBJ databases">
        <title>WGS assembly of Saponaria officinalis var. Norfolk2.</title>
        <authorList>
            <person name="Jenkins J."/>
            <person name="Shu S."/>
            <person name="Grimwood J."/>
            <person name="Barry K."/>
            <person name="Goodstein D."/>
            <person name="Schmutz J."/>
            <person name="Leebens-Mack J."/>
            <person name="Osbourn A."/>
        </authorList>
    </citation>
    <scope>NUCLEOTIDE SEQUENCE [LARGE SCALE GENOMIC DNA]</scope>
    <source>
        <strain evidence="4">JIC</strain>
    </source>
</reference>
<evidence type="ECO:0000256" key="1">
    <source>
        <dbReference type="SAM" id="Coils"/>
    </source>
</evidence>
<gene>
    <name evidence="4" type="ORF">RND81_10G180500</name>
</gene>
<evidence type="ECO:0000259" key="3">
    <source>
        <dbReference type="PROSITE" id="PS51293"/>
    </source>
</evidence>
<dbReference type="Proteomes" id="UP001443914">
    <property type="component" value="Unassembled WGS sequence"/>
</dbReference>
<dbReference type="SMART" id="SM00717">
    <property type="entry name" value="SANT"/>
    <property type="match status" value="2"/>
</dbReference>
<feature type="coiled-coil region" evidence="1">
    <location>
        <begin position="396"/>
        <end position="423"/>
    </location>
</feature>
<feature type="domain" description="SANT" evidence="3">
    <location>
        <begin position="806"/>
        <end position="857"/>
    </location>
</feature>
<dbReference type="SUPFAM" id="SSF46689">
    <property type="entry name" value="Homeodomain-like"/>
    <property type="match status" value="2"/>
</dbReference>
<feature type="region of interest" description="Disordered" evidence="2">
    <location>
        <begin position="754"/>
        <end position="803"/>
    </location>
</feature>
<accession>A0AAW1I4T5</accession>
<proteinExistence type="predicted"/>
<feature type="region of interest" description="Disordered" evidence="2">
    <location>
        <begin position="49"/>
        <end position="201"/>
    </location>
</feature>
<dbReference type="Pfam" id="PF00249">
    <property type="entry name" value="Myb_DNA-binding"/>
    <property type="match status" value="1"/>
</dbReference>
<dbReference type="PROSITE" id="PS51293">
    <property type="entry name" value="SANT"/>
    <property type="match status" value="2"/>
</dbReference>
<evidence type="ECO:0000256" key="2">
    <source>
        <dbReference type="SAM" id="MobiDB-lite"/>
    </source>
</evidence>
<feature type="compositionally biased region" description="Basic and acidic residues" evidence="2">
    <location>
        <begin position="761"/>
        <end position="777"/>
    </location>
</feature>
<protein>
    <recommendedName>
        <fullName evidence="3">SANT domain-containing protein</fullName>
    </recommendedName>
</protein>
<dbReference type="AlphaFoldDB" id="A0AAW1I4T5"/>